<comment type="caution">
    <text evidence="2">The sequence shown here is derived from an EMBL/GenBank/DDBJ whole genome shotgun (WGS) entry which is preliminary data.</text>
</comment>
<feature type="region of interest" description="Disordered" evidence="1">
    <location>
        <begin position="128"/>
        <end position="208"/>
    </location>
</feature>
<gene>
    <name evidence="2" type="ORF">NW762_001146</name>
</gene>
<dbReference type="Proteomes" id="UP001152049">
    <property type="component" value="Unassembled WGS sequence"/>
</dbReference>
<keyword evidence="3" id="KW-1185">Reference proteome</keyword>
<organism evidence="2 3">
    <name type="scientific">Fusarium torreyae</name>
    <dbReference type="NCBI Taxonomy" id="1237075"/>
    <lineage>
        <taxon>Eukaryota</taxon>
        <taxon>Fungi</taxon>
        <taxon>Dikarya</taxon>
        <taxon>Ascomycota</taxon>
        <taxon>Pezizomycotina</taxon>
        <taxon>Sordariomycetes</taxon>
        <taxon>Hypocreomycetidae</taxon>
        <taxon>Hypocreales</taxon>
        <taxon>Nectriaceae</taxon>
        <taxon>Fusarium</taxon>
    </lineage>
</organism>
<reference evidence="2" key="1">
    <citation type="submission" date="2022-09" db="EMBL/GenBank/DDBJ databases">
        <title>Fusarium specimens isolated from Avocado Roots.</title>
        <authorList>
            <person name="Stajich J."/>
            <person name="Roper C."/>
            <person name="Heimlech-Rivalta G."/>
        </authorList>
    </citation>
    <scope>NUCLEOTIDE SEQUENCE</scope>
    <source>
        <strain evidence="2">CF00136</strain>
    </source>
</reference>
<dbReference type="EMBL" id="JAOQAZ010000002">
    <property type="protein sequence ID" value="KAJ4269486.1"/>
    <property type="molecule type" value="Genomic_DNA"/>
</dbReference>
<feature type="compositionally biased region" description="Low complexity" evidence="1">
    <location>
        <begin position="128"/>
        <end position="146"/>
    </location>
</feature>
<proteinExistence type="predicted"/>
<protein>
    <submittedName>
        <fullName evidence="2">Uncharacterized protein</fullName>
    </submittedName>
</protein>
<feature type="region of interest" description="Disordered" evidence="1">
    <location>
        <begin position="57"/>
        <end position="102"/>
    </location>
</feature>
<feature type="compositionally biased region" description="Low complexity" evidence="1">
    <location>
        <begin position="159"/>
        <end position="192"/>
    </location>
</feature>
<dbReference type="AlphaFoldDB" id="A0A9W8SDI5"/>
<sequence length="675" mass="70487">MQSSIVIPSWNGTSFPSGGNISVPTISVSQTGVSLPFPTVPFPSISLPTVSEVTSSSSLSGSVIPSGNATTSASSTSFPNGSSSKSVPVISLPTDSEVPSSITRSGGIGWNITSSISGVVSLPTISLPTSESPTTFPSLPLPTDLSAAPTETESEIVVPGGSTTSSAPGSIESVTSPSSPVPTAATATAPTSGGISNGSASPGSNATATSVPEFPAANFTHVTRTAALSQETCHTLAGDPQGGSTRRALLYNARLREEDVSIPIPYIESVEFESDGLNPLYLTVRDEEGGTYFVDISRRGQLSVADPAGYLVTLDAEGIHFSGSNCTYDISITIDNMYEQIADLAGVQCAALKQRTLAEDLNFSQVLYLHDQCGNVVDKSLRQYPQLLVGDTVCADVAVDEETGRWDFDCTFPGSESGSMRCQWAIKNSVIDFITTDPFGGSCPDLSTVVTTLEESAQDIIDPSELRKDLVNQGLQTERAREEADAAVVAYTRLWTALGAFFSKITESSTGALEEYIDVYDTHRSFENDICQSLHEGEIPLNLTLLAGATRIPAITTLNWAPESTRPYNITVQDSSRIACCPNGGVAEGEGDTCAYPRETVIQGTGCVCGKSAGGVGIAFEWTECGNYAGSCQADGDCQDGYLCLTGSCCGGGVCVDAYACSENGTQLVQFDGVF</sequence>
<name>A0A9W8SDI5_9HYPO</name>
<feature type="compositionally biased region" description="Polar residues" evidence="1">
    <location>
        <begin position="93"/>
        <end position="102"/>
    </location>
</feature>
<feature type="compositionally biased region" description="Low complexity" evidence="1">
    <location>
        <begin position="57"/>
        <end position="77"/>
    </location>
</feature>
<dbReference type="OrthoDB" id="5394947at2759"/>
<evidence type="ECO:0000313" key="3">
    <source>
        <dbReference type="Proteomes" id="UP001152049"/>
    </source>
</evidence>
<evidence type="ECO:0000256" key="1">
    <source>
        <dbReference type="SAM" id="MobiDB-lite"/>
    </source>
</evidence>
<evidence type="ECO:0000313" key="2">
    <source>
        <dbReference type="EMBL" id="KAJ4269486.1"/>
    </source>
</evidence>
<feature type="compositionally biased region" description="Polar residues" evidence="1">
    <location>
        <begin position="193"/>
        <end position="208"/>
    </location>
</feature>
<accession>A0A9W8SDI5</accession>